<accession>A0A1A8JM88</accession>
<keyword evidence="1" id="KW-0238">DNA-binding</keyword>
<feature type="non-terminal residue" evidence="1">
    <location>
        <position position="1"/>
    </location>
</feature>
<reference evidence="1" key="1">
    <citation type="submission" date="2016-05" db="EMBL/GenBank/DDBJ databases">
        <authorList>
            <person name="Lavstsen T."/>
            <person name="Jespersen J.S."/>
        </authorList>
    </citation>
    <scope>NUCLEOTIDE SEQUENCE</scope>
    <source>
        <tissue evidence="1">Brain</tissue>
    </source>
</reference>
<keyword evidence="1" id="KW-0371">Homeobox</keyword>
<name>A0A1A8JM88_NOTKU</name>
<reference evidence="1" key="2">
    <citation type="submission" date="2016-06" db="EMBL/GenBank/DDBJ databases">
        <title>The genome of a short-lived fish provides insights into sex chromosome evolution and the genetic control of aging.</title>
        <authorList>
            <person name="Reichwald K."/>
            <person name="Felder M."/>
            <person name="Petzold A."/>
            <person name="Koch P."/>
            <person name="Groth M."/>
            <person name="Platzer M."/>
        </authorList>
    </citation>
    <scope>NUCLEOTIDE SEQUENCE</scope>
    <source>
        <tissue evidence="1">Brain</tissue>
    </source>
</reference>
<dbReference type="EMBL" id="HAEE01001205">
    <property type="protein sequence ID" value="SBR21221.1"/>
    <property type="molecule type" value="Transcribed_RNA"/>
</dbReference>
<dbReference type="AlphaFoldDB" id="A0A1A8JM88"/>
<dbReference type="GO" id="GO:0003677">
    <property type="term" value="F:DNA binding"/>
    <property type="evidence" value="ECO:0007669"/>
    <property type="project" value="UniProtKB-KW"/>
</dbReference>
<organism evidence="1">
    <name type="scientific">Nothobranchius kuhntae</name>
    <name type="common">Beira killifish</name>
    <dbReference type="NCBI Taxonomy" id="321403"/>
    <lineage>
        <taxon>Eukaryota</taxon>
        <taxon>Metazoa</taxon>
        <taxon>Chordata</taxon>
        <taxon>Craniata</taxon>
        <taxon>Vertebrata</taxon>
        <taxon>Euteleostomi</taxon>
        <taxon>Actinopterygii</taxon>
        <taxon>Neopterygii</taxon>
        <taxon>Teleostei</taxon>
        <taxon>Neoteleostei</taxon>
        <taxon>Acanthomorphata</taxon>
        <taxon>Ovalentaria</taxon>
        <taxon>Atherinomorphae</taxon>
        <taxon>Cyprinodontiformes</taxon>
        <taxon>Nothobranchiidae</taxon>
        <taxon>Nothobranchius</taxon>
    </lineage>
</organism>
<sequence>HTQTHTHTMPQRPKSILQVCDLTAQLDLQSTSQSA</sequence>
<proteinExistence type="predicted"/>
<gene>
    <name evidence="1" type="primary">ZFHX2</name>
</gene>
<protein>
    <submittedName>
        <fullName evidence="1">Zinc finger homeobox 2</fullName>
    </submittedName>
</protein>
<evidence type="ECO:0000313" key="1">
    <source>
        <dbReference type="EMBL" id="SBR21221.1"/>
    </source>
</evidence>